<evidence type="ECO:0000256" key="10">
    <source>
        <dbReference type="ARBA" id="ARBA00030795"/>
    </source>
</evidence>
<keyword evidence="8" id="KW-0227">DNA damage</keyword>
<evidence type="ECO:0000256" key="8">
    <source>
        <dbReference type="ARBA" id="ARBA00022763"/>
    </source>
</evidence>
<evidence type="ECO:0000256" key="4">
    <source>
        <dbReference type="ARBA" id="ARBA00011918"/>
    </source>
</evidence>
<dbReference type="PROSITE" id="PS00374">
    <property type="entry name" value="MGMT"/>
    <property type="match status" value="1"/>
</dbReference>
<comment type="similarity">
    <text evidence="3">Belongs to the MGMT family.</text>
</comment>
<comment type="function">
    <text evidence="2">Involved in the cellular defense against the biological effects of O6-methylguanine (O6-MeG) and O4-methylthymine (O4-MeT) in DNA. Repairs the methylated nucleobase in DNA by stoichiometrically transferring the methyl group to a cysteine residue in the enzyme. This is a suicide reaction: the enzyme is irreversibly inactivated.</text>
</comment>
<keyword evidence="16" id="KW-1185">Reference proteome</keyword>
<sequence length="261" mass="28731">MIQKTLKAAKKAPVSAPQKSTKKTTTTAVRRSATLPTGLKLFHLQCPSPIGQFSVFFNAEGKVFACNWTEYIERMKEKVTKMWKLPPNGLALLSEKELDASQAQVAQKLRRDFMTPFEKYFEENDNVSARELESLLSEVQLSFPPSLPPFTRAVWEQCRAHVPAGSVTSYGALAKLTQKSLSQETKNSGLAARAVGAAMGSNPYVVVMPCHRVIGSTGGLHGYGCGLYRKVWLLRREKATGVAERDLKSMEAVKAIHTAEA</sequence>
<dbReference type="InterPro" id="IPR014048">
    <property type="entry name" value="MethylDNA_cys_MeTrfase_DNA-bd"/>
</dbReference>
<name>A0A7G2CN40_9TRYP</name>
<gene>
    <name evidence="15" type="ORF">ADEAN_000879000</name>
</gene>
<evidence type="ECO:0000256" key="6">
    <source>
        <dbReference type="ARBA" id="ARBA00022603"/>
    </source>
</evidence>
<reference evidence="15 16" key="1">
    <citation type="submission" date="2020-08" db="EMBL/GenBank/DDBJ databases">
        <authorList>
            <person name="Newling K."/>
            <person name="Davey J."/>
            <person name="Forrester S."/>
        </authorList>
    </citation>
    <scope>NUCLEOTIDE SEQUENCE [LARGE SCALE GENOMIC DNA]</scope>
    <source>
        <strain evidence="16">Crithidia deanei Carvalho (ATCC PRA-265)</strain>
    </source>
</reference>
<dbReference type="EMBL" id="LR877164">
    <property type="protein sequence ID" value="CAD2221258.1"/>
    <property type="molecule type" value="Genomic_DNA"/>
</dbReference>
<dbReference type="NCBIfam" id="TIGR00589">
    <property type="entry name" value="ogt"/>
    <property type="match status" value="1"/>
</dbReference>
<keyword evidence="6 15" id="KW-0489">Methyltransferase</keyword>
<evidence type="ECO:0000256" key="12">
    <source>
        <dbReference type="ARBA" id="ARBA00049348"/>
    </source>
</evidence>
<dbReference type="InterPro" id="IPR001497">
    <property type="entry name" value="MethylDNA_cys_MeTrfase_AS"/>
</dbReference>
<dbReference type="Pfam" id="PF01035">
    <property type="entry name" value="DNA_binding_1"/>
    <property type="match status" value="1"/>
</dbReference>
<evidence type="ECO:0000313" key="16">
    <source>
        <dbReference type="Proteomes" id="UP000515908"/>
    </source>
</evidence>
<feature type="region of interest" description="Disordered" evidence="13">
    <location>
        <begin position="1"/>
        <end position="27"/>
    </location>
</feature>
<dbReference type="SUPFAM" id="SSF46767">
    <property type="entry name" value="Methylated DNA-protein cysteine methyltransferase, C-terminal domain"/>
    <property type="match status" value="1"/>
</dbReference>
<dbReference type="PANTHER" id="PTHR46460">
    <property type="entry name" value="METHYLATED-DNA--PROTEIN-CYSTEINE METHYLTRANSFERASE"/>
    <property type="match status" value="1"/>
</dbReference>
<proteinExistence type="inferred from homology"/>
<protein>
    <recommendedName>
        <fullName evidence="5">Methylated-DNA--protein-cysteine methyltransferase</fullName>
        <ecNumber evidence="4">2.1.1.63</ecNumber>
    </recommendedName>
    <alternativeName>
        <fullName evidence="10">6-O-methylguanine-DNA methyltransferase</fullName>
    </alternativeName>
    <alternativeName>
        <fullName evidence="11">O-6-methylguanine-DNA-alkyltransferase</fullName>
    </alternativeName>
</protein>
<evidence type="ECO:0000256" key="1">
    <source>
        <dbReference type="ARBA" id="ARBA00001286"/>
    </source>
</evidence>
<dbReference type="GO" id="GO:0006281">
    <property type="term" value="P:DNA repair"/>
    <property type="evidence" value="ECO:0007669"/>
    <property type="project" value="UniProtKB-KW"/>
</dbReference>
<dbReference type="GO" id="GO:0003908">
    <property type="term" value="F:methylated-DNA-[protein]-cysteine S-methyltransferase activity"/>
    <property type="evidence" value="ECO:0007669"/>
    <property type="project" value="UniProtKB-EC"/>
</dbReference>
<comment type="catalytic activity">
    <reaction evidence="1">
        <text>a 4-O-methyl-thymidine in DNA + L-cysteinyl-[protein] = a thymidine in DNA + S-methyl-L-cysteinyl-[protein]</text>
        <dbReference type="Rhea" id="RHEA:53428"/>
        <dbReference type="Rhea" id="RHEA-COMP:10131"/>
        <dbReference type="Rhea" id="RHEA-COMP:10132"/>
        <dbReference type="Rhea" id="RHEA-COMP:13555"/>
        <dbReference type="Rhea" id="RHEA-COMP:13556"/>
        <dbReference type="ChEBI" id="CHEBI:29950"/>
        <dbReference type="ChEBI" id="CHEBI:82612"/>
        <dbReference type="ChEBI" id="CHEBI:137386"/>
        <dbReference type="ChEBI" id="CHEBI:137387"/>
        <dbReference type="EC" id="2.1.1.63"/>
    </reaction>
</comment>
<keyword evidence="9" id="KW-0234">DNA repair</keyword>
<dbReference type="CDD" id="cd06445">
    <property type="entry name" value="ATase"/>
    <property type="match status" value="1"/>
</dbReference>
<evidence type="ECO:0000256" key="5">
    <source>
        <dbReference type="ARBA" id="ARBA00015377"/>
    </source>
</evidence>
<evidence type="ECO:0000256" key="7">
    <source>
        <dbReference type="ARBA" id="ARBA00022679"/>
    </source>
</evidence>
<dbReference type="GO" id="GO:0032259">
    <property type="term" value="P:methylation"/>
    <property type="evidence" value="ECO:0007669"/>
    <property type="project" value="UniProtKB-KW"/>
</dbReference>
<organism evidence="15 16">
    <name type="scientific">Angomonas deanei</name>
    <dbReference type="NCBI Taxonomy" id="59799"/>
    <lineage>
        <taxon>Eukaryota</taxon>
        <taxon>Discoba</taxon>
        <taxon>Euglenozoa</taxon>
        <taxon>Kinetoplastea</taxon>
        <taxon>Metakinetoplastina</taxon>
        <taxon>Trypanosomatida</taxon>
        <taxon>Trypanosomatidae</taxon>
        <taxon>Strigomonadinae</taxon>
        <taxon>Angomonas</taxon>
    </lineage>
</organism>
<evidence type="ECO:0000256" key="13">
    <source>
        <dbReference type="SAM" id="MobiDB-lite"/>
    </source>
</evidence>
<dbReference type="Gene3D" id="1.10.10.10">
    <property type="entry name" value="Winged helix-like DNA-binding domain superfamily/Winged helix DNA-binding domain"/>
    <property type="match status" value="1"/>
</dbReference>
<evidence type="ECO:0000259" key="14">
    <source>
        <dbReference type="Pfam" id="PF01035"/>
    </source>
</evidence>
<feature type="domain" description="Methylated-DNA-[protein]-cysteine S-methyltransferase DNA binding" evidence="14">
    <location>
        <begin position="149"/>
        <end position="238"/>
    </location>
</feature>
<dbReference type="AlphaFoldDB" id="A0A7G2CN40"/>
<evidence type="ECO:0000256" key="11">
    <source>
        <dbReference type="ARBA" id="ARBA00031621"/>
    </source>
</evidence>
<evidence type="ECO:0000256" key="9">
    <source>
        <dbReference type="ARBA" id="ARBA00023204"/>
    </source>
</evidence>
<dbReference type="InterPro" id="IPR036388">
    <property type="entry name" value="WH-like_DNA-bd_sf"/>
</dbReference>
<dbReference type="Proteomes" id="UP000515908">
    <property type="component" value="Chromosome 20"/>
</dbReference>
<evidence type="ECO:0000256" key="3">
    <source>
        <dbReference type="ARBA" id="ARBA00008711"/>
    </source>
</evidence>
<keyword evidence="7 15" id="KW-0808">Transferase</keyword>
<dbReference type="PANTHER" id="PTHR46460:SF1">
    <property type="entry name" value="METHYLATED-DNA--PROTEIN-CYSTEINE METHYLTRANSFERASE"/>
    <property type="match status" value="1"/>
</dbReference>
<dbReference type="VEuPathDB" id="TriTrypDB:ADEAN_000879000"/>
<evidence type="ECO:0000256" key="2">
    <source>
        <dbReference type="ARBA" id="ARBA00003317"/>
    </source>
</evidence>
<accession>A0A7G2CN40</accession>
<feature type="compositionally biased region" description="Polar residues" evidence="13">
    <location>
        <begin position="17"/>
        <end position="27"/>
    </location>
</feature>
<evidence type="ECO:0000313" key="15">
    <source>
        <dbReference type="EMBL" id="CAD2221258.1"/>
    </source>
</evidence>
<dbReference type="InterPro" id="IPR036217">
    <property type="entry name" value="MethylDNA_cys_MeTrfase_DNAb"/>
</dbReference>
<dbReference type="EC" id="2.1.1.63" evidence="4"/>
<comment type="catalytic activity">
    <reaction evidence="12">
        <text>a 6-O-methyl-2'-deoxyguanosine in DNA + L-cysteinyl-[protein] = S-methyl-L-cysteinyl-[protein] + a 2'-deoxyguanosine in DNA</text>
        <dbReference type="Rhea" id="RHEA:24000"/>
        <dbReference type="Rhea" id="RHEA-COMP:10131"/>
        <dbReference type="Rhea" id="RHEA-COMP:10132"/>
        <dbReference type="Rhea" id="RHEA-COMP:11367"/>
        <dbReference type="Rhea" id="RHEA-COMP:11368"/>
        <dbReference type="ChEBI" id="CHEBI:29950"/>
        <dbReference type="ChEBI" id="CHEBI:82612"/>
        <dbReference type="ChEBI" id="CHEBI:85445"/>
        <dbReference type="ChEBI" id="CHEBI:85448"/>
        <dbReference type="EC" id="2.1.1.63"/>
    </reaction>
</comment>